<gene>
    <name evidence="1" type="ORF">BRAA09T37224Z</name>
</gene>
<sequence>MEGIKKSWRKLGNSDQVVAVEVELGKLSQVTINEPAV</sequence>
<protein>
    <submittedName>
        <fullName evidence="1">Uncharacterized protein</fullName>
    </submittedName>
</protein>
<dbReference type="AlphaFoldDB" id="A0A3P5YEA9"/>
<dbReference type="EMBL" id="LR031568">
    <property type="protein sequence ID" value="VDC59613.1"/>
    <property type="molecule type" value="Genomic_DNA"/>
</dbReference>
<proteinExistence type="predicted"/>
<evidence type="ECO:0000313" key="1">
    <source>
        <dbReference type="EMBL" id="VDC59613.1"/>
    </source>
</evidence>
<reference evidence="1" key="1">
    <citation type="submission" date="2018-11" db="EMBL/GenBank/DDBJ databases">
        <authorList>
            <consortium name="Genoscope - CEA"/>
            <person name="William W."/>
        </authorList>
    </citation>
    <scope>NUCLEOTIDE SEQUENCE</scope>
</reference>
<accession>A0A3P5YEA9</accession>
<name>A0A3P5YEA9_BRACM</name>
<organism evidence="1">
    <name type="scientific">Brassica campestris</name>
    <name type="common">Field mustard</name>
    <dbReference type="NCBI Taxonomy" id="3711"/>
    <lineage>
        <taxon>Eukaryota</taxon>
        <taxon>Viridiplantae</taxon>
        <taxon>Streptophyta</taxon>
        <taxon>Embryophyta</taxon>
        <taxon>Tracheophyta</taxon>
        <taxon>Spermatophyta</taxon>
        <taxon>Magnoliopsida</taxon>
        <taxon>eudicotyledons</taxon>
        <taxon>Gunneridae</taxon>
        <taxon>Pentapetalae</taxon>
        <taxon>rosids</taxon>
        <taxon>malvids</taxon>
        <taxon>Brassicales</taxon>
        <taxon>Brassicaceae</taxon>
        <taxon>Brassiceae</taxon>
        <taxon>Brassica</taxon>
    </lineage>
</organism>